<keyword evidence="2" id="KW-1185">Reference proteome</keyword>
<accession>A0A366LL53</accession>
<dbReference type="OrthoDB" id="4299905at2"/>
<dbReference type="AlphaFoldDB" id="A0A366LL53"/>
<name>A0A366LL53_9ACTN</name>
<evidence type="ECO:0000313" key="1">
    <source>
        <dbReference type="EMBL" id="RBQ14024.1"/>
    </source>
</evidence>
<sequence length="131" mass="14092">MIQGPIPLEFELVFPHGAYAVGVVEPVKDFDRSTKERIVQAVDRHTGLPVWQILVMDADPAAKAAQKTVAVKISSATEPQSPPLTPENPIVSVEFDGMTVTPYVHQATGRLAYSLRASSIRPSRTRAGAGS</sequence>
<dbReference type="Proteomes" id="UP000253303">
    <property type="component" value="Unassembled WGS sequence"/>
</dbReference>
<comment type="caution">
    <text evidence="1">The sequence shown here is derived from an EMBL/GenBank/DDBJ whole genome shotgun (WGS) entry which is preliminary data.</text>
</comment>
<reference evidence="1 2" key="1">
    <citation type="submission" date="2018-06" db="EMBL/GenBank/DDBJ databases">
        <title>Sphaerisporangium craniellae sp. nov., isolated from a marine sponge in the South China Sea.</title>
        <authorList>
            <person name="Li L."/>
        </authorList>
    </citation>
    <scope>NUCLEOTIDE SEQUENCE [LARGE SCALE GENOMIC DNA]</scope>
    <source>
        <strain evidence="1 2">LHW63015</strain>
    </source>
</reference>
<gene>
    <name evidence="1" type="ORF">DP939_42880</name>
</gene>
<protein>
    <submittedName>
        <fullName evidence="1">Plasmid replication, integration and excision activator</fullName>
    </submittedName>
</protein>
<organism evidence="1 2">
    <name type="scientific">Spongiactinospora rosea</name>
    <dbReference type="NCBI Taxonomy" id="2248750"/>
    <lineage>
        <taxon>Bacteria</taxon>
        <taxon>Bacillati</taxon>
        <taxon>Actinomycetota</taxon>
        <taxon>Actinomycetes</taxon>
        <taxon>Streptosporangiales</taxon>
        <taxon>Streptosporangiaceae</taxon>
        <taxon>Spongiactinospora</taxon>
    </lineage>
</organism>
<proteinExistence type="predicted"/>
<dbReference type="EMBL" id="QMEY01000040">
    <property type="protein sequence ID" value="RBQ14024.1"/>
    <property type="molecule type" value="Genomic_DNA"/>
</dbReference>
<evidence type="ECO:0000313" key="2">
    <source>
        <dbReference type="Proteomes" id="UP000253303"/>
    </source>
</evidence>